<evidence type="ECO:0000313" key="2">
    <source>
        <dbReference type="EMBL" id="MCW1923705.1"/>
    </source>
</evidence>
<name>A0ABT3GJN7_9BACT</name>
<dbReference type="GO" id="GO:0003677">
    <property type="term" value="F:DNA binding"/>
    <property type="evidence" value="ECO:0007669"/>
    <property type="project" value="UniProtKB-KW"/>
</dbReference>
<dbReference type="Pfam" id="PF04014">
    <property type="entry name" value="MazE_antitoxin"/>
    <property type="match status" value="1"/>
</dbReference>
<dbReference type="SUPFAM" id="SSF89447">
    <property type="entry name" value="AbrB/MazE/MraZ-like"/>
    <property type="match status" value="1"/>
</dbReference>
<dbReference type="RefSeq" id="WP_264487814.1">
    <property type="nucleotide sequence ID" value="NZ_JAPDDT010000005.1"/>
</dbReference>
<dbReference type="InterPro" id="IPR039052">
    <property type="entry name" value="Antitox_PemI-like"/>
</dbReference>
<gene>
    <name evidence="2" type="ORF">OKA05_14155</name>
</gene>
<dbReference type="InterPro" id="IPR037914">
    <property type="entry name" value="SpoVT-AbrB_sf"/>
</dbReference>
<dbReference type="InterPro" id="IPR007159">
    <property type="entry name" value="SpoVT-AbrB_dom"/>
</dbReference>
<organism evidence="2 3">
    <name type="scientific">Luteolibacter arcticus</name>
    <dbReference type="NCBI Taxonomy" id="1581411"/>
    <lineage>
        <taxon>Bacteria</taxon>
        <taxon>Pseudomonadati</taxon>
        <taxon>Verrucomicrobiota</taxon>
        <taxon>Verrucomicrobiia</taxon>
        <taxon>Verrucomicrobiales</taxon>
        <taxon>Verrucomicrobiaceae</taxon>
        <taxon>Luteolibacter</taxon>
    </lineage>
</organism>
<evidence type="ECO:0000259" key="1">
    <source>
        <dbReference type="SMART" id="SM00966"/>
    </source>
</evidence>
<comment type="caution">
    <text evidence="2">The sequence shown here is derived from an EMBL/GenBank/DDBJ whole genome shotgun (WGS) entry which is preliminary data.</text>
</comment>
<dbReference type="SMART" id="SM00966">
    <property type="entry name" value="SpoVT_AbrB"/>
    <property type="match status" value="1"/>
</dbReference>
<dbReference type="PANTHER" id="PTHR40516:SF1">
    <property type="entry name" value="ANTITOXIN CHPS-RELATED"/>
    <property type="match status" value="1"/>
</dbReference>
<dbReference type="PANTHER" id="PTHR40516">
    <property type="entry name" value="ANTITOXIN CHPS-RELATED"/>
    <property type="match status" value="1"/>
</dbReference>
<feature type="domain" description="SpoVT-AbrB" evidence="1">
    <location>
        <begin position="11"/>
        <end position="56"/>
    </location>
</feature>
<keyword evidence="3" id="KW-1185">Reference proteome</keyword>
<reference evidence="2 3" key="1">
    <citation type="submission" date="2022-10" db="EMBL/GenBank/DDBJ databases">
        <title>Luteolibacter arcticus strain CCTCC AB 2014275, whole genome shotgun sequencing project.</title>
        <authorList>
            <person name="Zhao G."/>
            <person name="Shen L."/>
        </authorList>
    </citation>
    <scope>NUCLEOTIDE SEQUENCE [LARGE SCALE GENOMIC DNA]</scope>
    <source>
        <strain evidence="2 3">CCTCC AB 2014275</strain>
    </source>
</reference>
<sequence length="84" mass="9029">MRTGTTTATLKKWGNSIGLLLPAGIAKATHLSSGTRVEIDIADGALVIRKAATQSPLEELCDGITEKNLHCETDWGQPQGREVW</sequence>
<dbReference type="Gene3D" id="2.10.260.10">
    <property type="match status" value="1"/>
</dbReference>
<accession>A0ABT3GJN7</accession>
<dbReference type="EMBL" id="JAPDDT010000005">
    <property type="protein sequence ID" value="MCW1923705.1"/>
    <property type="molecule type" value="Genomic_DNA"/>
</dbReference>
<dbReference type="Proteomes" id="UP001320876">
    <property type="component" value="Unassembled WGS sequence"/>
</dbReference>
<proteinExistence type="predicted"/>
<keyword evidence="2" id="KW-0238">DNA-binding</keyword>
<evidence type="ECO:0000313" key="3">
    <source>
        <dbReference type="Proteomes" id="UP001320876"/>
    </source>
</evidence>
<protein>
    <submittedName>
        <fullName evidence="2">AbrB/MazE/SpoVT family DNA-binding domain-containing protein</fullName>
    </submittedName>
</protein>